<name>A0A8H3IQC4_9LECA</name>
<dbReference type="InterPro" id="IPR009072">
    <property type="entry name" value="Histone-fold"/>
</dbReference>
<dbReference type="AlphaFoldDB" id="A0A8H3IQC4"/>
<dbReference type="Gene3D" id="1.10.20.10">
    <property type="entry name" value="Histone, subunit A"/>
    <property type="match status" value="1"/>
</dbReference>
<dbReference type="EMBL" id="CAJPDR010000442">
    <property type="protein sequence ID" value="CAF9936442.1"/>
    <property type="molecule type" value="Genomic_DNA"/>
</dbReference>
<evidence type="ECO:0000313" key="2">
    <source>
        <dbReference type="Proteomes" id="UP000664203"/>
    </source>
</evidence>
<comment type="caution">
    <text evidence="1">The sequence shown here is derived from an EMBL/GenBank/DDBJ whole genome shotgun (WGS) entry which is preliminary data.</text>
</comment>
<dbReference type="OrthoDB" id="2543597at2759"/>
<dbReference type="Proteomes" id="UP000664203">
    <property type="component" value="Unassembled WGS sequence"/>
</dbReference>
<proteinExistence type="predicted"/>
<gene>
    <name evidence="1" type="ORF">ALECFALPRED_006856</name>
</gene>
<organism evidence="1 2">
    <name type="scientific">Alectoria fallacina</name>
    <dbReference type="NCBI Taxonomy" id="1903189"/>
    <lineage>
        <taxon>Eukaryota</taxon>
        <taxon>Fungi</taxon>
        <taxon>Dikarya</taxon>
        <taxon>Ascomycota</taxon>
        <taxon>Pezizomycotina</taxon>
        <taxon>Lecanoromycetes</taxon>
        <taxon>OSLEUM clade</taxon>
        <taxon>Lecanoromycetidae</taxon>
        <taxon>Lecanorales</taxon>
        <taxon>Lecanorineae</taxon>
        <taxon>Parmeliaceae</taxon>
        <taxon>Alectoria</taxon>
    </lineage>
</organism>
<protein>
    <submittedName>
        <fullName evidence="1">Uncharacterized protein</fullName>
    </submittedName>
</protein>
<reference evidence="1" key="1">
    <citation type="submission" date="2021-03" db="EMBL/GenBank/DDBJ databases">
        <authorList>
            <person name="Tagirdzhanova G."/>
        </authorList>
    </citation>
    <scope>NUCLEOTIDE SEQUENCE</scope>
</reference>
<evidence type="ECO:0000313" key="1">
    <source>
        <dbReference type="EMBL" id="CAF9936442.1"/>
    </source>
</evidence>
<sequence>MAPKRIDPRSTIKKIVKAYSSRSLSKNADVLMFLDYNLFVQERVLRDSNTNGNYLPQGLSSWSIFKIPWVHDEDERP</sequence>
<keyword evidence="2" id="KW-1185">Reference proteome</keyword>
<dbReference type="GO" id="GO:0046982">
    <property type="term" value="F:protein heterodimerization activity"/>
    <property type="evidence" value="ECO:0007669"/>
    <property type="project" value="InterPro"/>
</dbReference>
<accession>A0A8H3IQC4</accession>